<dbReference type="PANTHER" id="PTHR35040:SF9">
    <property type="entry name" value="4-LIKE CELL SURFACE PROTEIN, PUTATIVE (AFU_ORTHOLOGUE AFUA_4G14080)-RELATED"/>
    <property type="match status" value="1"/>
</dbReference>
<dbReference type="InterPro" id="IPR021986">
    <property type="entry name" value="Spherulin4"/>
</dbReference>
<protein>
    <recommendedName>
        <fullName evidence="3">Spherulation-specific family 4</fullName>
    </recommendedName>
</protein>
<comment type="caution">
    <text evidence="1">The sequence shown here is derived from an EMBL/GenBank/DDBJ whole genome shotgun (WGS) entry which is preliminary data.</text>
</comment>
<dbReference type="STRING" id="1428644.BIV57_13745"/>
<sequence length="221" mass="24473">MGVPAYAHPLLAPVEWSELARPNVPLDWVAVNVWNGPGTRPDPAVRDAVTALRDAGVRLLGYLDTGFGQRPHSELMADAGRFRAWYRVDGYFLDQAASGAAALGYYRALTGALRAEGASPLVLSPGIHPYPGYVELADQLVTFDGPWSVYRWAQLPDWVDAYPAERFCHLVHGVPVQHLETVLRMARWQGAGTVFITDRTGCDPWAGLPSYWHAELTMLYR</sequence>
<dbReference type="PANTHER" id="PTHR35040">
    <property type="match status" value="1"/>
</dbReference>
<organism evidence="1 2">
    <name type="scientific">Mangrovactinospora gilvigrisea</name>
    <dbReference type="NCBI Taxonomy" id="1428644"/>
    <lineage>
        <taxon>Bacteria</taxon>
        <taxon>Bacillati</taxon>
        <taxon>Actinomycetota</taxon>
        <taxon>Actinomycetes</taxon>
        <taxon>Kitasatosporales</taxon>
        <taxon>Streptomycetaceae</taxon>
        <taxon>Mangrovactinospora</taxon>
    </lineage>
</organism>
<evidence type="ECO:0000313" key="2">
    <source>
        <dbReference type="Proteomes" id="UP000243342"/>
    </source>
</evidence>
<gene>
    <name evidence="1" type="ORF">BIV57_13745</name>
</gene>
<dbReference type="Proteomes" id="UP000243342">
    <property type="component" value="Unassembled WGS sequence"/>
</dbReference>
<reference evidence="1 2" key="1">
    <citation type="submission" date="2016-10" db="EMBL/GenBank/DDBJ databases">
        <title>Genome sequence of Streptomyces gilvigriseus MUSC 26.</title>
        <authorList>
            <person name="Lee L.-H."/>
            <person name="Ser H.-L."/>
        </authorList>
    </citation>
    <scope>NUCLEOTIDE SEQUENCE [LARGE SCALE GENOMIC DNA]</scope>
    <source>
        <strain evidence="1 2">MUSC 26</strain>
    </source>
</reference>
<keyword evidence="2" id="KW-1185">Reference proteome</keyword>
<name>A0A1J7BU06_9ACTN</name>
<dbReference type="OrthoDB" id="508445at2"/>
<proteinExistence type="predicted"/>
<dbReference type="Pfam" id="PF12138">
    <property type="entry name" value="Spherulin4"/>
    <property type="match status" value="1"/>
</dbReference>
<dbReference type="EMBL" id="MLCF01000069">
    <property type="protein sequence ID" value="OIV36929.1"/>
    <property type="molecule type" value="Genomic_DNA"/>
</dbReference>
<dbReference type="AlphaFoldDB" id="A0A1J7BU06"/>
<accession>A0A1J7BU06</accession>
<evidence type="ECO:0008006" key="3">
    <source>
        <dbReference type="Google" id="ProtNLM"/>
    </source>
</evidence>
<evidence type="ECO:0000313" key="1">
    <source>
        <dbReference type="EMBL" id="OIV36929.1"/>
    </source>
</evidence>